<proteinExistence type="predicted"/>
<reference evidence="2" key="1">
    <citation type="submission" date="2024-07" db="EMBL/GenBank/DDBJ databases">
        <title>Two chromosome-level genome assemblies of Korean endemic species Abeliophyllum distichum and Forsythia ovata (Oleaceae).</title>
        <authorList>
            <person name="Jang H."/>
        </authorList>
    </citation>
    <scope>NUCLEOTIDE SEQUENCE [LARGE SCALE GENOMIC DNA]</scope>
</reference>
<evidence type="ECO:0000313" key="2">
    <source>
        <dbReference type="Proteomes" id="UP001604336"/>
    </source>
</evidence>
<evidence type="ECO:0000313" key="1">
    <source>
        <dbReference type="EMBL" id="KAL2511001.1"/>
    </source>
</evidence>
<dbReference type="EMBL" id="JBFOLK010000005">
    <property type="protein sequence ID" value="KAL2511001.1"/>
    <property type="molecule type" value="Genomic_DNA"/>
</dbReference>
<accession>A0ABD1TE78</accession>
<gene>
    <name evidence="1" type="ORF">Adt_16601</name>
</gene>
<dbReference type="AlphaFoldDB" id="A0ABD1TE78"/>
<name>A0ABD1TE78_9LAMI</name>
<protein>
    <submittedName>
        <fullName evidence="1">Uncharacterized protein</fullName>
    </submittedName>
</protein>
<sequence length="144" mass="16233">MKENGHAYIGLRSDLPILIPIPPLKCELQTMKAAWKRLKHIDPQAETHRRRPTLLGSYGVSRYSFGINCWMGESILADQHPHLTHSSIQVGEFFDDTGWNIGRHIQLVPYIIAEQLGNIPNTAAVHDHIAWKNTSNGRFATKSA</sequence>
<organism evidence="1 2">
    <name type="scientific">Abeliophyllum distichum</name>
    <dbReference type="NCBI Taxonomy" id="126358"/>
    <lineage>
        <taxon>Eukaryota</taxon>
        <taxon>Viridiplantae</taxon>
        <taxon>Streptophyta</taxon>
        <taxon>Embryophyta</taxon>
        <taxon>Tracheophyta</taxon>
        <taxon>Spermatophyta</taxon>
        <taxon>Magnoliopsida</taxon>
        <taxon>eudicotyledons</taxon>
        <taxon>Gunneridae</taxon>
        <taxon>Pentapetalae</taxon>
        <taxon>asterids</taxon>
        <taxon>lamiids</taxon>
        <taxon>Lamiales</taxon>
        <taxon>Oleaceae</taxon>
        <taxon>Forsythieae</taxon>
        <taxon>Abeliophyllum</taxon>
    </lineage>
</organism>
<dbReference type="Proteomes" id="UP001604336">
    <property type="component" value="Unassembled WGS sequence"/>
</dbReference>
<comment type="caution">
    <text evidence="1">The sequence shown here is derived from an EMBL/GenBank/DDBJ whole genome shotgun (WGS) entry which is preliminary data.</text>
</comment>
<keyword evidence="2" id="KW-1185">Reference proteome</keyword>